<dbReference type="SUPFAM" id="SSF89733">
    <property type="entry name" value="L-sulfolactate dehydrogenase-like"/>
    <property type="match status" value="1"/>
</dbReference>
<dbReference type="OrthoDB" id="7881616at2759"/>
<sequence length="271" mass="29346">MANSRIVPVEVMKNFIQNIMIKLNVHPLHAENLADVLVTGDYRGHFSHGLNRIELYIKDIQQGTCKKDGMPKILKETSATAWVDGNALLGPVVGKFCMELAIKKAKESGVGWVVAKGSNHFGIAGYYSMMALSHKLLGMSFTNASPLLAPTRSKEPFFGTNPISLSAPSSSKNDDFVLDMATSVVALGKVELAHRKEEKIPHGWAIDKDGKTTDDPANYHALLPLGGPENSSGYKGYGLATLVEIFTSILGGSAMAPNVRNWTENHIEANL</sequence>
<accession>A0A1Y3AU42</accession>
<gene>
    <name evidence="3" type="ORF">BLA29_002322</name>
</gene>
<dbReference type="AlphaFoldDB" id="A0A1Y3AU42"/>
<comment type="similarity">
    <text evidence="1">Belongs to the LDH2/MDH2 oxidoreductase family.</text>
</comment>
<dbReference type="Proteomes" id="UP000194236">
    <property type="component" value="Unassembled WGS sequence"/>
</dbReference>
<dbReference type="InterPro" id="IPR043144">
    <property type="entry name" value="Mal/L-sulf/L-lact_DH-like_ah"/>
</dbReference>
<dbReference type="InterPro" id="IPR043143">
    <property type="entry name" value="Mal/L-sulf/L-lact_DH-like_NADP"/>
</dbReference>
<evidence type="ECO:0000313" key="3">
    <source>
        <dbReference type="EMBL" id="OTF71991.1"/>
    </source>
</evidence>
<dbReference type="PANTHER" id="PTHR11091:SF0">
    <property type="entry name" value="MALATE DEHYDROGENASE"/>
    <property type="match status" value="1"/>
</dbReference>
<dbReference type="Gene3D" id="1.10.1530.10">
    <property type="match status" value="1"/>
</dbReference>
<dbReference type="PANTHER" id="PTHR11091">
    <property type="entry name" value="OXIDOREDUCTASE-RELATED"/>
    <property type="match status" value="1"/>
</dbReference>
<protein>
    <submittedName>
        <fullName evidence="3">Malate dehydrogenase-like protein</fullName>
    </submittedName>
</protein>
<dbReference type="InterPro" id="IPR003767">
    <property type="entry name" value="Malate/L-lactate_DH-like"/>
</dbReference>
<evidence type="ECO:0000313" key="4">
    <source>
        <dbReference type="Proteomes" id="UP000194236"/>
    </source>
</evidence>
<dbReference type="EMBL" id="MUJZ01058418">
    <property type="protein sequence ID" value="OTF71991.1"/>
    <property type="molecule type" value="Genomic_DNA"/>
</dbReference>
<dbReference type="Gene3D" id="3.30.1370.60">
    <property type="entry name" value="Hypothetical oxidoreductase yiak, domain 2"/>
    <property type="match status" value="1"/>
</dbReference>
<organism evidence="3 4">
    <name type="scientific">Euroglyphus maynei</name>
    <name type="common">Mayne's house dust mite</name>
    <dbReference type="NCBI Taxonomy" id="6958"/>
    <lineage>
        <taxon>Eukaryota</taxon>
        <taxon>Metazoa</taxon>
        <taxon>Ecdysozoa</taxon>
        <taxon>Arthropoda</taxon>
        <taxon>Chelicerata</taxon>
        <taxon>Arachnida</taxon>
        <taxon>Acari</taxon>
        <taxon>Acariformes</taxon>
        <taxon>Sarcoptiformes</taxon>
        <taxon>Astigmata</taxon>
        <taxon>Psoroptidia</taxon>
        <taxon>Analgoidea</taxon>
        <taxon>Pyroglyphidae</taxon>
        <taxon>Pyroglyphinae</taxon>
        <taxon>Euroglyphus</taxon>
    </lineage>
</organism>
<proteinExistence type="inferred from homology"/>
<keyword evidence="4" id="KW-1185">Reference proteome</keyword>
<evidence type="ECO:0000256" key="1">
    <source>
        <dbReference type="ARBA" id="ARBA00006056"/>
    </source>
</evidence>
<keyword evidence="2" id="KW-0560">Oxidoreductase</keyword>
<dbReference type="Pfam" id="PF02615">
    <property type="entry name" value="Ldh_2"/>
    <property type="match status" value="1"/>
</dbReference>
<feature type="non-terminal residue" evidence="3">
    <location>
        <position position="271"/>
    </location>
</feature>
<name>A0A1Y3AU42_EURMA</name>
<dbReference type="GO" id="GO:0016491">
    <property type="term" value="F:oxidoreductase activity"/>
    <property type="evidence" value="ECO:0007669"/>
    <property type="project" value="UniProtKB-KW"/>
</dbReference>
<reference evidence="3 4" key="1">
    <citation type="submission" date="2017-03" db="EMBL/GenBank/DDBJ databases">
        <title>Genome Survey of Euroglyphus maynei.</title>
        <authorList>
            <person name="Arlian L.G."/>
            <person name="Morgan M.S."/>
            <person name="Rider S.D."/>
        </authorList>
    </citation>
    <scope>NUCLEOTIDE SEQUENCE [LARGE SCALE GENOMIC DNA]</scope>
    <source>
        <strain evidence="3">Arlian Lab</strain>
        <tissue evidence="3">Whole body</tissue>
    </source>
</reference>
<dbReference type="InterPro" id="IPR036111">
    <property type="entry name" value="Mal/L-sulfo/L-lacto_DH-like_sf"/>
</dbReference>
<comment type="caution">
    <text evidence="3">The sequence shown here is derived from an EMBL/GenBank/DDBJ whole genome shotgun (WGS) entry which is preliminary data.</text>
</comment>
<evidence type="ECO:0000256" key="2">
    <source>
        <dbReference type="ARBA" id="ARBA00023002"/>
    </source>
</evidence>